<name>A0A1A9ZWE9_GLOPL</name>
<protein>
    <submittedName>
        <fullName evidence="1">Uncharacterized protein</fullName>
    </submittedName>
</protein>
<evidence type="ECO:0000313" key="1">
    <source>
        <dbReference type="EnsemblMetazoa" id="GPAI027172-PA"/>
    </source>
</evidence>
<accession>A0A1A9ZWE9</accession>
<sequence>MPSFISMTVFGGCIPFKLSAAATDTLLFAGSRKPAEDYNSNYISGLNATTYCYCAFKDIPTVLFFFIRLQKANTKVGIFLTGLIAENLILNTNLMNSLSSEVSPENDVKGTKLNHIKAGIV</sequence>
<reference evidence="2" key="1">
    <citation type="submission" date="2014-03" db="EMBL/GenBank/DDBJ databases">
        <authorList>
            <person name="Aksoy S."/>
            <person name="Warren W."/>
            <person name="Wilson R.K."/>
        </authorList>
    </citation>
    <scope>NUCLEOTIDE SEQUENCE [LARGE SCALE GENOMIC DNA]</scope>
    <source>
        <strain evidence="2">IAEA</strain>
    </source>
</reference>
<dbReference type="EnsemblMetazoa" id="GPAI027172-RA">
    <property type="protein sequence ID" value="GPAI027172-PA"/>
    <property type="gene ID" value="GPAI027172"/>
</dbReference>
<dbReference type="AlphaFoldDB" id="A0A1A9ZWE9"/>
<dbReference type="VEuPathDB" id="VectorBase:GPAI027172"/>
<dbReference type="Proteomes" id="UP000092445">
    <property type="component" value="Unassembled WGS sequence"/>
</dbReference>
<evidence type="ECO:0000313" key="2">
    <source>
        <dbReference type="Proteomes" id="UP000092445"/>
    </source>
</evidence>
<organism evidence="1 2">
    <name type="scientific">Glossina pallidipes</name>
    <name type="common">Tsetse fly</name>
    <dbReference type="NCBI Taxonomy" id="7398"/>
    <lineage>
        <taxon>Eukaryota</taxon>
        <taxon>Metazoa</taxon>
        <taxon>Ecdysozoa</taxon>
        <taxon>Arthropoda</taxon>
        <taxon>Hexapoda</taxon>
        <taxon>Insecta</taxon>
        <taxon>Pterygota</taxon>
        <taxon>Neoptera</taxon>
        <taxon>Endopterygota</taxon>
        <taxon>Diptera</taxon>
        <taxon>Brachycera</taxon>
        <taxon>Muscomorpha</taxon>
        <taxon>Hippoboscoidea</taxon>
        <taxon>Glossinidae</taxon>
        <taxon>Glossina</taxon>
    </lineage>
</organism>
<keyword evidence="2" id="KW-1185">Reference proteome</keyword>
<proteinExistence type="predicted"/>
<reference evidence="1" key="2">
    <citation type="submission" date="2020-05" db="UniProtKB">
        <authorList>
            <consortium name="EnsemblMetazoa"/>
        </authorList>
    </citation>
    <scope>IDENTIFICATION</scope>
    <source>
        <strain evidence="1">IAEA</strain>
    </source>
</reference>